<evidence type="ECO:0000256" key="5">
    <source>
        <dbReference type="SAM" id="MobiDB-lite"/>
    </source>
</evidence>
<dbReference type="GeneID" id="81210398"/>
<comment type="similarity">
    <text evidence="1">Belongs to the ABC transporter superfamily.</text>
</comment>
<dbReference type="PANTHER" id="PTHR42711:SF5">
    <property type="entry name" value="ABC TRANSPORTER ATP-BINDING PROTEIN NATA"/>
    <property type="match status" value="1"/>
</dbReference>
<gene>
    <name evidence="7" type="ORF">ACFQFD_15135</name>
</gene>
<evidence type="ECO:0000259" key="6">
    <source>
        <dbReference type="PROSITE" id="PS50893"/>
    </source>
</evidence>
<dbReference type="RefSeq" id="WP_284061456.1">
    <property type="nucleotide sequence ID" value="NZ_CP126158.1"/>
</dbReference>
<dbReference type="SUPFAM" id="SSF52540">
    <property type="entry name" value="P-loop containing nucleoside triphosphate hydrolases"/>
    <property type="match status" value="1"/>
</dbReference>
<sequence length="383" mass="41163">MPPTTPSDLPSDGTPALSVEGLSKRFGAGADAVRAVDDVSFAIERGSVVGLLGPNGAGKTTLIKSVLGTVLPDEGTVRVLGRDVTDGRRAAYADVGAMLEGARNDYWRLTVRENLRYFATIGGVAPDSVADRHERLLDRLDLADKADTPVRELSRGMKQKVSLASVLAGDAELVFLDEPTLGLDVEGSRTLRREIRRLAEEEDLTVVVSSHDMRVIEDVCDRVIVMSEGSVVADDAVERLLGAVDDSRLRIASTDLSPSTIDDLRDRFDVADADAAADPPTVEVRTDGDAVYDLFDALRAADVTLDGIDTVEPSLEDVFVQLTGADAEGSRGPGSDEERGRAAGRLAAAVGDGGGRRDGNRRRWRPADGRVNRRRRRRIPGRR</sequence>
<evidence type="ECO:0000256" key="3">
    <source>
        <dbReference type="ARBA" id="ARBA00022741"/>
    </source>
</evidence>
<dbReference type="EMBL" id="JBHSWX010000012">
    <property type="protein sequence ID" value="MFC6787283.1"/>
    <property type="molecule type" value="Genomic_DNA"/>
</dbReference>
<evidence type="ECO:0000256" key="4">
    <source>
        <dbReference type="ARBA" id="ARBA00022840"/>
    </source>
</evidence>
<dbReference type="Proteomes" id="UP001596443">
    <property type="component" value="Unassembled WGS sequence"/>
</dbReference>
<feature type="domain" description="ABC transporter" evidence="6">
    <location>
        <begin position="17"/>
        <end position="253"/>
    </location>
</feature>
<evidence type="ECO:0000313" key="7">
    <source>
        <dbReference type="EMBL" id="MFC6787283.1"/>
    </source>
</evidence>
<keyword evidence="8" id="KW-1185">Reference proteome</keyword>
<dbReference type="AlphaFoldDB" id="A0ABD5TGW8"/>
<dbReference type="SMART" id="SM00382">
    <property type="entry name" value="AAA"/>
    <property type="match status" value="1"/>
</dbReference>
<dbReference type="CDD" id="cd03230">
    <property type="entry name" value="ABC_DR_subfamily_A"/>
    <property type="match status" value="1"/>
</dbReference>
<dbReference type="InterPro" id="IPR003593">
    <property type="entry name" value="AAA+_ATPase"/>
</dbReference>
<dbReference type="PANTHER" id="PTHR42711">
    <property type="entry name" value="ABC TRANSPORTER ATP-BINDING PROTEIN"/>
    <property type="match status" value="1"/>
</dbReference>
<dbReference type="GO" id="GO:0005524">
    <property type="term" value="F:ATP binding"/>
    <property type="evidence" value="ECO:0007669"/>
    <property type="project" value="UniProtKB-KW"/>
</dbReference>
<dbReference type="Pfam" id="PF00005">
    <property type="entry name" value="ABC_tran"/>
    <property type="match status" value="1"/>
</dbReference>
<organism evidence="7 8">
    <name type="scientific">Halobaculum halobium</name>
    <dbReference type="NCBI Taxonomy" id="3032281"/>
    <lineage>
        <taxon>Archaea</taxon>
        <taxon>Methanobacteriati</taxon>
        <taxon>Methanobacteriota</taxon>
        <taxon>Stenosarchaea group</taxon>
        <taxon>Halobacteria</taxon>
        <taxon>Halobacteriales</taxon>
        <taxon>Haloferacaceae</taxon>
        <taxon>Halobaculum</taxon>
    </lineage>
</organism>
<keyword evidence="2" id="KW-0813">Transport</keyword>
<evidence type="ECO:0000313" key="8">
    <source>
        <dbReference type="Proteomes" id="UP001596443"/>
    </source>
</evidence>
<evidence type="ECO:0000256" key="2">
    <source>
        <dbReference type="ARBA" id="ARBA00022448"/>
    </source>
</evidence>
<name>A0ABD5TGW8_9EURY</name>
<feature type="region of interest" description="Disordered" evidence="5">
    <location>
        <begin position="324"/>
        <end position="383"/>
    </location>
</feature>
<reference evidence="7 8" key="1">
    <citation type="journal article" date="2019" name="Int. J. Syst. Evol. Microbiol.">
        <title>The Global Catalogue of Microorganisms (GCM) 10K type strain sequencing project: providing services to taxonomists for standard genome sequencing and annotation.</title>
        <authorList>
            <consortium name="The Broad Institute Genomics Platform"/>
            <consortium name="The Broad Institute Genome Sequencing Center for Infectious Disease"/>
            <person name="Wu L."/>
            <person name="Ma J."/>
        </authorList>
    </citation>
    <scope>NUCLEOTIDE SEQUENCE [LARGE SCALE GENOMIC DNA]</scope>
    <source>
        <strain evidence="7 8">SYNS20</strain>
    </source>
</reference>
<keyword evidence="3" id="KW-0547">Nucleotide-binding</keyword>
<accession>A0ABD5TGW8</accession>
<feature type="compositionally biased region" description="Basic residues" evidence="5">
    <location>
        <begin position="372"/>
        <end position="383"/>
    </location>
</feature>
<comment type="caution">
    <text evidence="7">The sequence shown here is derived from an EMBL/GenBank/DDBJ whole genome shotgun (WGS) entry which is preliminary data.</text>
</comment>
<evidence type="ECO:0000256" key="1">
    <source>
        <dbReference type="ARBA" id="ARBA00005417"/>
    </source>
</evidence>
<keyword evidence="4 7" id="KW-0067">ATP-binding</keyword>
<dbReference type="Gene3D" id="3.40.50.300">
    <property type="entry name" value="P-loop containing nucleotide triphosphate hydrolases"/>
    <property type="match status" value="1"/>
</dbReference>
<dbReference type="InterPro" id="IPR027417">
    <property type="entry name" value="P-loop_NTPase"/>
</dbReference>
<dbReference type="InterPro" id="IPR050763">
    <property type="entry name" value="ABC_transporter_ATP-binding"/>
</dbReference>
<protein>
    <submittedName>
        <fullName evidence="7">ABC transporter ATP-binding protein</fullName>
    </submittedName>
</protein>
<dbReference type="PROSITE" id="PS50893">
    <property type="entry name" value="ABC_TRANSPORTER_2"/>
    <property type="match status" value="1"/>
</dbReference>
<proteinExistence type="inferred from homology"/>
<dbReference type="InterPro" id="IPR003439">
    <property type="entry name" value="ABC_transporter-like_ATP-bd"/>
</dbReference>